<keyword evidence="4" id="KW-0539">Nucleus</keyword>
<keyword evidence="3" id="KW-0175">Coiled coil</keyword>
<dbReference type="EMBL" id="JAUEPN010000001">
    <property type="protein sequence ID" value="KAK3300327.1"/>
    <property type="molecule type" value="Genomic_DNA"/>
</dbReference>
<evidence type="ECO:0000256" key="4">
    <source>
        <dbReference type="ARBA" id="ARBA00023242"/>
    </source>
</evidence>
<dbReference type="PANTHER" id="PTHR23405">
    <property type="entry name" value="MAINTENANCE OF KILLER 16 MAK16 PROTEIN-RELATED"/>
    <property type="match status" value="1"/>
</dbReference>
<accession>A0AAE0HQ53</accession>
<evidence type="ECO:0000256" key="5">
    <source>
        <dbReference type="SAM" id="MobiDB-lite"/>
    </source>
</evidence>
<dbReference type="Proteomes" id="UP001278766">
    <property type="component" value="Unassembled WGS sequence"/>
</dbReference>
<dbReference type="Pfam" id="PF05615">
    <property type="entry name" value="THOC7"/>
    <property type="match status" value="1"/>
</dbReference>
<dbReference type="RefSeq" id="XP_062663841.1">
    <property type="nucleotide sequence ID" value="XM_062802748.1"/>
</dbReference>
<evidence type="ECO:0000313" key="6">
    <source>
        <dbReference type="EMBL" id="KAK3300327.1"/>
    </source>
</evidence>
<sequence>MASWGLLDDKEETELHKSRLLNVEEKPFKRITKRLSTLHSLTIARARQAPTPPPETNGTPSQQSLQAAAPSQQQQRDGTPAPGADSSASPDLAQLKEDVTIDFAAFDSSIARLQFLLTANERERERYAAERERIVATSQSVRDNTVQLRAQLEQAQTTLAQRREFDALADAITTNASLRPRAEQTANLRKLRDEIAELEAEREAYGVTWHERREQFARIMDESMRLRRLIRDEKEEVERREGMDDDEAGGTPRPSGMGSREGSPRPEGGLAPKSGAESDAVGTPRPVSVGGRTPARDSPAPGLDSQSFAAKRATAMDASLSQLGSQMGSRMGSREPTVERETQGETEAGEDVEMGEPEDNKDAISEPDSPLTPPPADDMPQIVVNGEGESMDTT</sequence>
<feature type="region of interest" description="Disordered" evidence="5">
    <location>
        <begin position="235"/>
        <end position="394"/>
    </location>
</feature>
<proteinExistence type="inferred from homology"/>
<evidence type="ECO:0000256" key="2">
    <source>
        <dbReference type="ARBA" id="ARBA00006482"/>
    </source>
</evidence>
<evidence type="ECO:0000313" key="7">
    <source>
        <dbReference type="Proteomes" id="UP001278766"/>
    </source>
</evidence>
<feature type="compositionally biased region" description="Acidic residues" evidence="5">
    <location>
        <begin position="347"/>
        <end position="357"/>
    </location>
</feature>
<dbReference type="AlphaFoldDB" id="A0AAE0HQ53"/>
<feature type="region of interest" description="Disordered" evidence="5">
    <location>
        <begin position="41"/>
        <end position="90"/>
    </location>
</feature>
<dbReference type="GeneID" id="87839696"/>
<name>A0AAE0HQ53_9PEZI</name>
<reference evidence="6" key="2">
    <citation type="submission" date="2023-06" db="EMBL/GenBank/DDBJ databases">
        <authorList>
            <consortium name="Lawrence Berkeley National Laboratory"/>
            <person name="Haridas S."/>
            <person name="Hensen N."/>
            <person name="Bonometti L."/>
            <person name="Westerberg I."/>
            <person name="Brannstrom I.O."/>
            <person name="Guillou S."/>
            <person name="Cros-Aarteil S."/>
            <person name="Calhoun S."/>
            <person name="Kuo A."/>
            <person name="Mondo S."/>
            <person name="Pangilinan J."/>
            <person name="Riley R."/>
            <person name="Labutti K."/>
            <person name="Andreopoulos B."/>
            <person name="Lipzen A."/>
            <person name="Chen C."/>
            <person name="Yanf M."/>
            <person name="Daum C."/>
            <person name="Ng V."/>
            <person name="Clum A."/>
            <person name="Steindorff A."/>
            <person name="Ohm R."/>
            <person name="Martin F."/>
            <person name="Silar P."/>
            <person name="Natvig D."/>
            <person name="Lalanne C."/>
            <person name="Gautier V."/>
            <person name="Ament-Velasquez S.L."/>
            <person name="Kruys A."/>
            <person name="Hutchinson M.I."/>
            <person name="Powell A.J."/>
            <person name="Barry K."/>
            <person name="Miller A.N."/>
            <person name="Grigoriev I.V."/>
            <person name="Debuchy R."/>
            <person name="Gladieux P."/>
            <person name="Thoren M.H."/>
            <person name="Johannesson H."/>
        </authorList>
    </citation>
    <scope>NUCLEOTIDE SEQUENCE</scope>
    <source>
        <strain evidence="6">CBS 168.71</strain>
    </source>
</reference>
<organism evidence="6 7">
    <name type="scientific">Chaetomium fimeti</name>
    <dbReference type="NCBI Taxonomy" id="1854472"/>
    <lineage>
        <taxon>Eukaryota</taxon>
        <taxon>Fungi</taxon>
        <taxon>Dikarya</taxon>
        <taxon>Ascomycota</taxon>
        <taxon>Pezizomycotina</taxon>
        <taxon>Sordariomycetes</taxon>
        <taxon>Sordariomycetidae</taxon>
        <taxon>Sordariales</taxon>
        <taxon>Chaetomiaceae</taxon>
        <taxon>Chaetomium</taxon>
    </lineage>
</organism>
<evidence type="ECO:0000256" key="3">
    <source>
        <dbReference type="ARBA" id="ARBA00023054"/>
    </source>
</evidence>
<feature type="compositionally biased region" description="Low complexity" evidence="5">
    <location>
        <begin position="60"/>
        <end position="75"/>
    </location>
</feature>
<protein>
    <submittedName>
        <fullName evidence="6">Tho complex subunit 7-domain-containing protein</fullName>
    </submittedName>
</protein>
<feature type="compositionally biased region" description="Polar residues" evidence="5">
    <location>
        <begin position="319"/>
        <end position="328"/>
    </location>
</feature>
<dbReference type="GO" id="GO:0006406">
    <property type="term" value="P:mRNA export from nucleus"/>
    <property type="evidence" value="ECO:0007669"/>
    <property type="project" value="TreeGrafter"/>
</dbReference>
<dbReference type="GO" id="GO:0000445">
    <property type="term" value="C:THO complex part of transcription export complex"/>
    <property type="evidence" value="ECO:0007669"/>
    <property type="project" value="InterPro"/>
</dbReference>
<comment type="subcellular location">
    <subcellularLocation>
        <location evidence="1">Nucleus</location>
    </subcellularLocation>
</comment>
<dbReference type="PANTHER" id="PTHR23405:SF5">
    <property type="entry name" value="THO COMPLEX SUBUNIT 7 HOMOLOG"/>
    <property type="match status" value="1"/>
</dbReference>
<feature type="compositionally biased region" description="Basic and acidic residues" evidence="5">
    <location>
        <begin position="332"/>
        <end position="343"/>
    </location>
</feature>
<reference evidence="6" key="1">
    <citation type="journal article" date="2023" name="Mol. Phylogenet. Evol.">
        <title>Genome-scale phylogeny and comparative genomics of the fungal order Sordariales.</title>
        <authorList>
            <person name="Hensen N."/>
            <person name="Bonometti L."/>
            <person name="Westerberg I."/>
            <person name="Brannstrom I.O."/>
            <person name="Guillou S."/>
            <person name="Cros-Aarteil S."/>
            <person name="Calhoun S."/>
            <person name="Haridas S."/>
            <person name="Kuo A."/>
            <person name="Mondo S."/>
            <person name="Pangilinan J."/>
            <person name="Riley R."/>
            <person name="LaButti K."/>
            <person name="Andreopoulos B."/>
            <person name="Lipzen A."/>
            <person name="Chen C."/>
            <person name="Yan M."/>
            <person name="Daum C."/>
            <person name="Ng V."/>
            <person name="Clum A."/>
            <person name="Steindorff A."/>
            <person name="Ohm R.A."/>
            <person name="Martin F."/>
            <person name="Silar P."/>
            <person name="Natvig D.O."/>
            <person name="Lalanne C."/>
            <person name="Gautier V."/>
            <person name="Ament-Velasquez S.L."/>
            <person name="Kruys A."/>
            <person name="Hutchinson M.I."/>
            <person name="Powell A.J."/>
            <person name="Barry K."/>
            <person name="Miller A.N."/>
            <person name="Grigoriev I.V."/>
            <person name="Debuchy R."/>
            <person name="Gladieux P."/>
            <person name="Hiltunen Thoren M."/>
            <person name="Johannesson H."/>
        </authorList>
    </citation>
    <scope>NUCLEOTIDE SEQUENCE</scope>
    <source>
        <strain evidence="6">CBS 168.71</strain>
    </source>
</reference>
<comment type="similarity">
    <text evidence="2">Belongs to the THOC7 family.</text>
</comment>
<evidence type="ECO:0000256" key="1">
    <source>
        <dbReference type="ARBA" id="ARBA00004123"/>
    </source>
</evidence>
<dbReference type="GO" id="GO:0006397">
    <property type="term" value="P:mRNA processing"/>
    <property type="evidence" value="ECO:0007669"/>
    <property type="project" value="InterPro"/>
</dbReference>
<keyword evidence="7" id="KW-1185">Reference proteome</keyword>
<gene>
    <name evidence="6" type="ORF">B0H64DRAFT_380628</name>
</gene>
<dbReference type="InterPro" id="IPR008501">
    <property type="entry name" value="THOC7/Mft1"/>
</dbReference>
<comment type="caution">
    <text evidence="6">The sequence shown here is derived from an EMBL/GenBank/DDBJ whole genome shotgun (WGS) entry which is preliminary data.</text>
</comment>